<keyword evidence="2" id="KW-0812">Transmembrane</keyword>
<dbReference type="InterPro" id="IPR015449">
    <property type="entry name" value="K_chnl_Ca-activ_SK"/>
</dbReference>
<name>T0QMU7_SAPDV</name>
<dbReference type="SUPFAM" id="SSF81324">
    <property type="entry name" value="Voltage-gated potassium channels"/>
    <property type="match status" value="1"/>
</dbReference>
<evidence type="ECO:0000256" key="2">
    <source>
        <dbReference type="SAM" id="Phobius"/>
    </source>
</evidence>
<feature type="transmembrane region" description="Helical" evidence="2">
    <location>
        <begin position="337"/>
        <end position="355"/>
    </location>
</feature>
<feature type="transmembrane region" description="Helical" evidence="2">
    <location>
        <begin position="278"/>
        <end position="296"/>
    </location>
</feature>
<sequence length="545" mass="60876">MAEDPVSPFGADGVSRESSVSTSSNDHGTTEADEAVRRRAIATSPAALRRIAGDFVQQLQLDAIVRKANEQARAAGHSIGSVRISDIEARIGHVALDPIYRRKNLHILLNGLFGLALSLAELVVTWSYSSRVVDPDLGMVPLTVPTASNIIKAVISISSCLLVLQLIDLYRLFYAEQYRWEAKFVEGVRATHPPHEKMVDSAPTLSVVQAASSALRRCLFDTGLLWRGSLEVGLVLIHPPPWADAYLYQSASCLMFFRLYLLARVYRDHSTVYRKRQLILENCFLTSTSPTFNWFLSVKLDFGKAPLQFILAFYLFVLATLSTSVHVFERVYQPEAFSFPNAIWFSFCTLTTHGLPGTDPISGNGYFVTSIMLVLGIALETMVVVAILHNFGLNEKGRLVARYIQQLLAQQRLQTISAKAVWSWWRWKRVRHSNAASEENARRFKFWQSLEPFGNANEEHHLLAQSVGDPIVDKLKQLEATAQRLRRRMDDCLHACTCANEPSSADLQAIRDKNAVLEAQREEIAFLFAHATASLGRQQGTASAE</sequence>
<organism evidence="3 4">
    <name type="scientific">Saprolegnia diclina (strain VS20)</name>
    <dbReference type="NCBI Taxonomy" id="1156394"/>
    <lineage>
        <taxon>Eukaryota</taxon>
        <taxon>Sar</taxon>
        <taxon>Stramenopiles</taxon>
        <taxon>Oomycota</taxon>
        <taxon>Saprolegniomycetes</taxon>
        <taxon>Saprolegniales</taxon>
        <taxon>Saprolegniaceae</taxon>
        <taxon>Saprolegnia</taxon>
    </lineage>
</organism>
<accession>T0QMU7</accession>
<feature type="transmembrane region" description="Helical" evidence="2">
    <location>
        <begin position="149"/>
        <end position="170"/>
    </location>
</feature>
<dbReference type="AlphaFoldDB" id="T0QMU7"/>
<evidence type="ECO:0000313" key="3">
    <source>
        <dbReference type="EMBL" id="EQC39409.1"/>
    </source>
</evidence>
<dbReference type="RefSeq" id="XP_008607470.1">
    <property type="nucleotide sequence ID" value="XM_008609248.1"/>
</dbReference>
<keyword evidence="2" id="KW-0472">Membrane</keyword>
<gene>
    <name evidence="3" type="ORF">SDRG_03612</name>
</gene>
<evidence type="ECO:0000256" key="1">
    <source>
        <dbReference type="SAM" id="MobiDB-lite"/>
    </source>
</evidence>
<dbReference type="InParanoid" id="T0QMU7"/>
<dbReference type="VEuPathDB" id="FungiDB:SDRG_03612"/>
<feature type="non-terminal residue" evidence="3">
    <location>
        <position position="1"/>
    </location>
</feature>
<reference evidence="3 4" key="1">
    <citation type="submission" date="2012-04" db="EMBL/GenBank/DDBJ databases">
        <title>The Genome Sequence of Saprolegnia declina VS20.</title>
        <authorList>
            <consortium name="The Broad Institute Genome Sequencing Platform"/>
            <person name="Russ C."/>
            <person name="Nusbaum C."/>
            <person name="Tyler B."/>
            <person name="van West P."/>
            <person name="Dieguez-Uribeondo J."/>
            <person name="de Bruijn I."/>
            <person name="Tripathy S."/>
            <person name="Jiang R."/>
            <person name="Young S.K."/>
            <person name="Zeng Q."/>
            <person name="Gargeya S."/>
            <person name="Fitzgerald M."/>
            <person name="Haas B."/>
            <person name="Abouelleil A."/>
            <person name="Alvarado L."/>
            <person name="Arachchi H.M."/>
            <person name="Berlin A."/>
            <person name="Chapman S.B."/>
            <person name="Goldberg J."/>
            <person name="Griggs A."/>
            <person name="Gujja S."/>
            <person name="Hansen M."/>
            <person name="Howarth C."/>
            <person name="Imamovic A."/>
            <person name="Larimer J."/>
            <person name="McCowen C."/>
            <person name="Montmayeur A."/>
            <person name="Murphy C."/>
            <person name="Neiman D."/>
            <person name="Pearson M."/>
            <person name="Priest M."/>
            <person name="Roberts A."/>
            <person name="Saif S."/>
            <person name="Shea T."/>
            <person name="Sisk P."/>
            <person name="Sykes S."/>
            <person name="Wortman J."/>
            <person name="Nusbaum C."/>
            <person name="Birren B."/>
        </authorList>
    </citation>
    <scope>NUCLEOTIDE SEQUENCE [LARGE SCALE GENOMIC DNA]</scope>
    <source>
        <strain evidence="3 4">VS20</strain>
    </source>
</reference>
<dbReference type="GeneID" id="19944339"/>
<keyword evidence="4" id="KW-1185">Reference proteome</keyword>
<evidence type="ECO:0008006" key="5">
    <source>
        <dbReference type="Google" id="ProtNLM"/>
    </source>
</evidence>
<feature type="transmembrane region" description="Helical" evidence="2">
    <location>
        <begin position="367"/>
        <end position="388"/>
    </location>
</feature>
<protein>
    <recommendedName>
        <fullName evidence="5">Potassium channel domain-containing protein</fullName>
    </recommendedName>
</protein>
<dbReference type="OMA" id="DCLHACT"/>
<dbReference type="EMBL" id="JH767139">
    <property type="protein sequence ID" value="EQC39409.1"/>
    <property type="molecule type" value="Genomic_DNA"/>
</dbReference>
<dbReference type="Gene3D" id="1.10.287.70">
    <property type="match status" value="1"/>
</dbReference>
<dbReference type="STRING" id="1156394.T0QMU7"/>
<dbReference type="PANTHER" id="PTHR10153">
    <property type="entry name" value="SMALL CONDUCTANCE CALCIUM-ACTIVATED POTASSIUM CHANNEL"/>
    <property type="match status" value="1"/>
</dbReference>
<feature type="transmembrane region" description="Helical" evidence="2">
    <location>
        <begin position="107"/>
        <end position="129"/>
    </location>
</feature>
<keyword evidence="2" id="KW-1133">Transmembrane helix</keyword>
<dbReference type="GO" id="GO:0016286">
    <property type="term" value="F:small conductance calcium-activated potassium channel activity"/>
    <property type="evidence" value="ECO:0007669"/>
    <property type="project" value="InterPro"/>
</dbReference>
<dbReference type="OrthoDB" id="73653at2759"/>
<proteinExistence type="predicted"/>
<feature type="transmembrane region" description="Helical" evidence="2">
    <location>
        <begin position="308"/>
        <end position="328"/>
    </location>
</feature>
<dbReference type="Proteomes" id="UP000030762">
    <property type="component" value="Unassembled WGS sequence"/>
</dbReference>
<evidence type="ECO:0000313" key="4">
    <source>
        <dbReference type="Proteomes" id="UP000030762"/>
    </source>
</evidence>
<feature type="region of interest" description="Disordered" evidence="1">
    <location>
        <begin position="1"/>
        <end position="36"/>
    </location>
</feature>
<dbReference type="GO" id="GO:0016020">
    <property type="term" value="C:membrane"/>
    <property type="evidence" value="ECO:0007669"/>
    <property type="project" value="InterPro"/>
</dbReference>